<dbReference type="GO" id="GO:0003677">
    <property type="term" value="F:DNA binding"/>
    <property type="evidence" value="ECO:0007669"/>
    <property type="project" value="InterPro"/>
</dbReference>
<comment type="caution">
    <text evidence="1">The sequence shown here is derived from an EMBL/GenBank/DDBJ whole genome shotgun (WGS) entry which is preliminary data.</text>
</comment>
<accession>A0A1I4U7G0</accession>
<dbReference type="SUPFAM" id="SSF102400">
    <property type="entry name" value="DNA polymerase III chi subunit"/>
    <property type="match status" value="1"/>
</dbReference>
<organism evidence="1 2">
    <name type="scientific">Pleomorphomonas diazotrophica</name>
    <dbReference type="NCBI Taxonomy" id="1166257"/>
    <lineage>
        <taxon>Bacteria</taxon>
        <taxon>Pseudomonadati</taxon>
        <taxon>Pseudomonadota</taxon>
        <taxon>Alphaproteobacteria</taxon>
        <taxon>Hyphomicrobiales</taxon>
        <taxon>Pleomorphomonadaceae</taxon>
        <taxon>Pleomorphomonas</taxon>
    </lineage>
</organism>
<reference evidence="1 2" key="1">
    <citation type="submission" date="2017-12" db="EMBL/GenBank/DDBJ databases">
        <title>Anaerobic carbon monoxide metabolism by Pleomorphomonas carboxyditropha sp. nov., a new mesophilic hydrogenogenic carboxidotroph.</title>
        <authorList>
            <person name="Esquivel-Elizondo S."/>
            <person name="Krajmalnik-Brown R."/>
        </authorList>
    </citation>
    <scope>NUCLEOTIDE SEQUENCE [LARGE SCALE GENOMIC DNA]</scope>
    <source>
        <strain evidence="1 2">R5-392</strain>
    </source>
</reference>
<dbReference type="Pfam" id="PF04364">
    <property type="entry name" value="DNA_pol3_chi"/>
    <property type="match status" value="1"/>
</dbReference>
<proteinExistence type="predicted"/>
<sequence length="150" mass="16746">MTEALFYHLDGQPLERVLPVLLQKSVERGWRVVVEAGTPERLAALDGHLWTFDDAAFLPHGTATDGHAALQPVYLAAGPETPNGATVRFLVDRAPPPEDPERYERLVLIFDGTDEAALLEARAAWKSLKERGLDVTYWQQDGEGRWTRKA</sequence>
<dbReference type="InterPro" id="IPR036768">
    <property type="entry name" value="PolIII_chi_sf"/>
</dbReference>
<dbReference type="InterPro" id="IPR007459">
    <property type="entry name" value="DNA_pol3_chi"/>
</dbReference>
<keyword evidence="2" id="KW-1185">Reference proteome</keyword>
<dbReference type="Proteomes" id="UP000233491">
    <property type="component" value="Unassembled WGS sequence"/>
</dbReference>
<dbReference type="OrthoDB" id="9795973at2"/>
<dbReference type="AlphaFoldDB" id="A0A1I4U7G0"/>
<dbReference type="RefSeq" id="WP_101286979.1">
    <property type="nucleotide sequence ID" value="NZ_FOUQ01000007.1"/>
</dbReference>
<dbReference type="GO" id="GO:0003887">
    <property type="term" value="F:DNA-directed DNA polymerase activity"/>
    <property type="evidence" value="ECO:0007669"/>
    <property type="project" value="InterPro"/>
</dbReference>
<evidence type="ECO:0000313" key="2">
    <source>
        <dbReference type="Proteomes" id="UP000233491"/>
    </source>
</evidence>
<evidence type="ECO:0000313" key="1">
    <source>
        <dbReference type="EMBL" id="PKR91216.1"/>
    </source>
</evidence>
<dbReference type="Gene3D" id="3.40.50.10110">
    <property type="entry name" value="DNA polymerase III subunit chi"/>
    <property type="match status" value="1"/>
</dbReference>
<dbReference type="EMBL" id="PJNW01000001">
    <property type="protein sequence ID" value="PKR91216.1"/>
    <property type="molecule type" value="Genomic_DNA"/>
</dbReference>
<gene>
    <name evidence="1" type="ORF">CXZ10_00415</name>
</gene>
<dbReference type="NCBIfam" id="NF004347">
    <property type="entry name" value="PRK05728.1-4"/>
    <property type="match status" value="1"/>
</dbReference>
<name>A0A1I4U7G0_9HYPH</name>
<dbReference type="PANTHER" id="PTHR38767:SF1">
    <property type="entry name" value="DNA POLYMERASE III SUBUNIT CHI"/>
    <property type="match status" value="1"/>
</dbReference>
<dbReference type="PANTHER" id="PTHR38767">
    <property type="entry name" value="DNA POLYMERASE III SUBUNIT CHI"/>
    <property type="match status" value="1"/>
</dbReference>
<dbReference type="GO" id="GO:0032298">
    <property type="term" value="P:positive regulation of DNA-templated DNA replication initiation"/>
    <property type="evidence" value="ECO:0007669"/>
    <property type="project" value="TreeGrafter"/>
</dbReference>
<dbReference type="GO" id="GO:0006260">
    <property type="term" value="P:DNA replication"/>
    <property type="evidence" value="ECO:0007669"/>
    <property type="project" value="InterPro"/>
</dbReference>
<protein>
    <submittedName>
        <fullName evidence="1">DNA polymerase III subunit chi</fullName>
    </submittedName>
</protein>